<evidence type="ECO:0000256" key="1">
    <source>
        <dbReference type="SAM" id="MobiDB-lite"/>
    </source>
</evidence>
<reference evidence="3 4" key="1">
    <citation type="submission" date="2019-08" db="EMBL/GenBank/DDBJ databases">
        <authorList>
            <person name="Peeters C."/>
        </authorList>
    </citation>
    <scope>NUCLEOTIDE SEQUENCE [LARGE SCALE GENOMIC DNA]</scope>
    <source>
        <strain evidence="3 4">LMG 30175</strain>
    </source>
</reference>
<dbReference type="Pfam" id="PF10003">
    <property type="entry name" value="DUF2244"/>
    <property type="match status" value="1"/>
</dbReference>
<sequence>MNDPIAPRVTAMHATSSDTDRVKQEWTHKRNCAISPRQFVLFYLSLAAVSLGVACIVAWRGGWMVLPFTGLDLLVVGIAFVIYARHATDYEVIRLSPERLVVEQRSAQRLRQYEFNPRWVRIDIENLPRTRIVLRSAGRSVVIGVHLAQHRREAFARELRRCLAQVS</sequence>
<keyword evidence="2" id="KW-1133">Transmembrane helix</keyword>
<gene>
    <name evidence="3" type="ORF">PTE30175_04297</name>
</gene>
<accession>A0A5E4YAH7</accession>
<keyword evidence="2" id="KW-0812">Transmembrane</keyword>
<dbReference type="InterPro" id="IPR019253">
    <property type="entry name" value="DUF2244_TM"/>
</dbReference>
<feature type="transmembrane region" description="Helical" evidence="2">
    <location>
        <begin position="39"/>
        <end position="59"/>
    </location>
</feature>
<dbReference type="PIRSF" id="PIRSF032162">
    <property type="entry name" value="UCP032162_imp"/>
    <property type="match status" value="1"/>
</dbReference>
<organism evidence="3 4">
    <name type="scientific">Pandoraea terrae</name>
    <dbReference type="NCBI Taxonomy" id="1537710"/>
    <lineage>
        <taxon>Bacteria</taxon>
        <taxon>Pseudomonadati</taxon>
        <taxon>Pseudomonadota</taxon>
        <taxon>Betaproteobacteria</taxon>
        <taxon>Burkholderiales</taxon>
        <taxon>Burkholderiaceae</taxon>
        <taxon>Pandoraea</taxon>
    </lineage>
</organism>
<name>A0A5E4YAH7_9BURK</name>
<dbReference type="AlphaFoldDB" id="A0A5E4YAH7"/>
<keyword evidence="4" id="KW-1185">Reference proteome</keyword>
<dbReference type="EMBL" id="CABPRZ010000023">
    <property type="protein sequence ID" value="VVE45759.1"/>
    <property type="molecule type" value="Genomic_DNA"/>
</dbReference>
<evidence type="ECO:0000313" key="4">
    <source>
        <dbReference type="Proteomes" id="UP000414233"/>
    </source>
</evidence>
<proteinExistence type="predicted"/>
<evidence type="ECO:0000313" key="3">
    <source>
        <dbReference type="EMBL" id="VVE45759.1"/>
    </source>
</evidence>
<dbReference type="InterPro" id="IPR016990">
    <property type="entry name" value="UCP032162_TM"/>
</dbReference>
<feature type="region of interest" description="Disordered" evidence="1">
    <location>
        <begin position="1"/>
        <end position="20"/>
    </location>
</feature>
<dbReference type="Proteomes" id="UP000414233">
    <property type="component" value="Unassembled WGS sequence"/>
</dbReference>
<keyword evidence="2" id="KW-0472">Membrane</keyword>
<feature type="transmembrane region" description="Helical" evidence="2">
    <location>
        <begin position="65"/>
        <end position="84"/>
    </location>
</feature>
<evidence type="ECO:0000256" key="2">
    <source>
        <dbReference type="SAM" id="Phobius"/>
    </source>
</evidence>
<protein>
    <submittedName>
        <fullName evidence="3">Membrane protein</fullName>
    </submittedName>
</protein>